<dbReference type="OrthoDB" id="9838031at2"/>
<accession>A0A264W444</accession>
<sequence length="146" mass="16454">MEPIWMLVIIALSATTAYLVVQLKKMQRYQIELEQQLAIYIEAMDEKNAELLATVEALVAPRSESEAPVRNFEVQDESLTLESDREAARVDTGPIVSTSEPTDAIIEQIFTMDQQGLSAAEISEQLGRPQSEINLLIYMARKERLL</sequence>
<evidence type="ECO:0000256" key="1">
    <source>
        <dbReference type="SAM" id="Phobius"/>
    </source>
</evidence>
<dbReference type="RefSeq" id="WP_094942398.1">
    <property type="nucleotide sequence ID" value="NZ_NOKQ01000196.1"/>
</dbReference>
<keyword evidence="1" id="KW-1133">Transmembrane helix</keyword>
<dbReference type="AlphaFoldDB" id="A0A264W444"/>
<dbReference type="EMBL" id="NOKQ01000196">
    <property type="protein sequence ID" value="OZS78378.1"/>
    <property type="molecule type" value="Genomic_DNA"/>
</dbReference>
<keyword evidence="3" id="KW-1185">Reference proteome</keyword>
<protein>
    <submittedName>
        <fullName evidence="2">Uncharacterized protein</fullName>
    </submittedName>
</protein>
<proteinExistence type="predicted"/>
<feature type="transmembrane region" description="Helical" evidence="1">
    <location>
        <begin position="6"/>
        <end position="23"/>
    </location>
</feature>
<dbReference type="Proteomes" id="UP000217065">
    <property type="component" value="Unassembled WGS sequence"/>
</dbReference>
<keyword evidence="1" id="KW-0812">Transmembrane</keyword>
<evidence type="ECO:0000313" key="2">
    <source>
        <dbReference type="EMBL" id="OZS78378.1"/>
    </source>
</evidence>
<keyword evidence="1" id="KW-0472">Membrane</keyword>
<evidence type="ECO:0000313" key="3">
    <source>
        <dbReference type="Proteomes" id="UP000217065"/>
    </source>
</evidence>
<gene>
    <name evidence="2" type="ORF">CF394_06370</name>
</gene>
<organism evidence="2 3">
    <name type="scientific">Tetzosporium hominis</name>
    <dbReference type="NCBI Taxonomy" id="2020506"/>
    <lineage>
        <taxon>Bacteria</taxon>
        <taxon>Bacillati</taxon>
        <taxon>Bacillota</taxon>
        <taxon>Bacilli</taxon>
        <taxon>Bacillales</taxon>
        <taxon>Caryophanaceae</taxon>
        <taxon>Tetzosporium</taxon>
    </lineage>
</organism>
<comment type="caution">
    <text evidence="2">The sequence shown here is derived from an EMBL/GenBank/DDBJ whole genome shotgun (WGS) entry which is preliminary data.</text>
</comment>
<reference evidence="2 3" key="1">
    <citation type="submission" date="2017-07" db="EMBL/GenBank/DDBJ databases">
        <title>Tetzosporium hominis gen.nov. sp.nov.</title>
        <authorList>
            <person name="Tetz G."/>
            <person name="Tetz V."/>
        </authorList>
    </citation>
    <scope>NUCLEOTIDE SEQUENCE [LARGE SCALE GENOMIC DNA]</scope>
    <source>
        <strain evidence="2 3">VT-49</strain>
    </source>
</reference>
<name>A0A264W444_9BACL</name>